<sequence>MQNEPETINQYQCPKCQNESYETGEIRTTGGGLSRFLDVQNQKFTHITCVNCGYTEFFKRQSGKMGNILDMFIGG</sequence>
<dbReference type="Pfam" id="PF09855">
    <property type="entry name" value="Zn_ribbon_13"/>
    <property type="match status" value="1"/>
</dbReference>
<dbReference type="EMBL" id="UINC01082878">
    <property type="protein sequence ID" value="SVC28045.1"/>
    <property type="molecule type" value="Genomic_DNA"/>
</dbReference>
<organism evidence="1">
    <name type="scientific">marine metagenome</name>
    <dbReference type="NCBI Taxonomy" id="408172"/>
    <lineage>
        <taxon>unclassified sequences</taxon>
        <taxon>metagenomes</taxon>
        <taxon>ecological metagenomes</taxon>
    </lineage>
</organism>
<accession>A0A382KWY1</accession>
<gene>
    <name evidence="1" type="ORF">METZ01_LOCUS280899</name>
</gene>
<dbReference type="AlphaFoldDB" id="A0A382KWY1"/>
<evidence type="ECO:0008006" key="2">
    <source>
        <dbReference type="Google" id="ProtNLM"/>
    </source>
</evidence>
<name>A0A382KWY1_9ZZZZ</name>
<protein>
    <recommendedName>
        <fullName evidence="2">GTP-binding protein</fullName>
    </recommendedName>
</protein>
<proteinExistence type="predicted"/>
<evidence type="ECO:0000313" key="1">
    <source>
        <dbReference type="EMBL" id="SVC28045.1"/>
    </source>
</evidence>
<reference evidence="1" key="1">
    <citation type="submission" date="2018-05" db="EMBL/GenBank/DDBJ databases">
        <authorList>
            <person name="Lanie J.A."/>
            <person name="Ng W.-L."/>
            <person name="Kazmierczak K.M."/>
            <person name="Andrzejewski T.M."/>
            <person name="Davidsen T.M."/>
            <person name="Wayne K.J."/>
            <person name="Tettelin H."/>
            <person name="Glass J.I."/>
            <person name="Rusch D."/>
            <person name="Podicherti R."/>
            <person name="Tsui H.-C.T."/>
            <person name="Winkler M.E."/>
        </authorList>
    </citation>
    <scope>NUCLEOTIDE SEQUENCE</scope>
</reference>
<dbReference type="InterPro" id="IPR018652">
    <property type="entry name" value="DUF2082_NA-bd_Znr"/>
</dbReference>